<reference evidence="1" key="1">
    <citation type="submission" date="2019-05" db="EMBL/GenBank/DDBJ databases">
        <title>Expression and analysis of primary metabolism gene in Lenzites gibbosa treated with wood chip.</title>
        <authorList>
            <person name="Chi Y."/>
            <person name="Zhang J."/>
            <person name="Li S."/>
        </authorList>
    </citation>
    <scope>NUCLEOTIDE SEQUENCE</scope>
</reference>
<accession>A0A6B9KR33</accession>
<dbReference type="AlphaFoldDB" id="A0A6B9KR33"/>
<dbReference type="EMBL" id="MK994945">
    <property type="protein sequence ID" value="QHA24575.1"/>
    <property type="molecule type" value="mRNA"/>
</dbReference>
<proteinExistence type="evidence at transcript level"/>
<gene>
    <name evidence="1" type="primary">ZnF202</name>
</gene>
<protein>
    <submittedName>
        <fullName evidence="1">Zinc finger protein 202</fullName>
    </submittedName>
</protein>
<sequence length="39" mass="4241">MLQVSSVDDEGRVGGCGAKFSRRDALHRHLQNAKNQCVG</sequence>
<organism evidence="1">
    <name type="scientific">Trametes gibbosa</name>
    <dbReference type="NCBI Taxonomy" id="160864"/>
    <lineage>
        <taxon>Eukaryota</taxon>
        <taxon>Fungi</taxon>
        <taxon>Dikarya</taxon>
        <taxon>Basidiomycota</taxon>
        <taxon>Agaricomycotina</taxon>
        <taxon>Agaricomycetes</taxon>
        <taxon>Polyporales</taxon>
        <taxon>Polyporaceae</taxon>
        <taxon>Trametes</taxon>
    </lineage>
</organism>
<name>A0A6B9KR33_9APHY</name>
<evidence type="ECO:0000313" key="1">
    <source>
        <dbReference type="EMBL" id="QHA24575.1"/>
    </source>
</evidence>